<dbReference type="EMBL" id="LR796391">
    <property type="protein sequence ID" value="CAB4141469.1"/>
    <property type="molecule type" value="Genomic_DNA"/>
</dbReference>
<organism evidence="1">
    <name type="scientific">uncultured Caudovirales phage</name>
    <dbReference type="NCBI Taxonomy" id="2100421"/>
    <lineage>
        <taxon>Viruses</taxon>
        <taxon>Duplodnaviria</taxon>
        <taxon>Heunggongvirae</taxon>
        <taxon>Uroviricota</taxon>
        <taxon>Caudoviricetes</taxon>
        <taxon>Peduoviridae</taxon>
        <taxon>Maltschvirus</taxon>
        <taxon>Maltschvirus maltsch</taxon>
    </lineage>
</organism>
<gene>
    <name evidence="1" type="ORF">UFOVP418_39</name>
</gene>
<name>A0A6J5MCF6_9CAUD</name>
<evidence type="ECO:0000313" key="1">
    <source>
        <dbReference type="EMBL" id="CAB4141469.1"/>
    </source>
</evidence>
<protein>
    <submittedName>
        <fullName evidence="1">Uncharacterized protein</fullName>
    </submittedName>
</protein>
<proteinExistence type="predicted"/>
<reference evidence="1" key="1">
    <citation type="submission" date="2020-04" db="EMBL/GenBank/DDBJ databases">
        <authorList>
            <person name="Chiriac C."/>
            <person name="Salcher M."/>
            <person name="Ghai R."/>
            <person name="Kavagutti S V."/>
        </authorList>
    </citation>
    <scope>NUCLEOTIDE SEQUENCE</scope>
</reference>
<accession>A0A6J5MCF6</accession>
<sequence>MTTFLLSIITALSMQGGNVITTYVSGSCDTVALKIPMGVTRDSAQAIMSTIGMKLTTGKNGIETYSTTSASLLFVVSYKQATVNSVFMYIRYDILTEAEHAAETVNHMLATNHGEHDPKTQYFLRRCYDATYAVRASPETLATGSYLCLAMIAVR</sequence>